<feature type="compositionally biased region" description="Basic residues" evidence="1">
    <location>
        <begin position="745"/>
        <end position="756"/>
    </location>
</feature>
<organism evidence="2 3">
    <name type="scientific">Xylaria grammica</name>
    <dbReference type="NCBI Taxonomy" id="363999"/>
    <lineage>
        <taxon>Eukaryota</taxon>
        <taxon>Fungi</taxon>
        <taxon>Dikarya</taxon>
        <taxon>Ascomycota</taxon>
        <taxon>Pezizomycotina</taxon>
        <taxon>Sordariomycetes</taxon>
        <taxon>Xylariomycetidae</taxon>
        <taxon>Xylariales</taxon>
        <taxon>Xylariaceae</taxon>
        <taxon>Xylaria</taxon>
    </lineage>
</organism>
<feature type="compositionally biased region" description="Basic residues" evidence="1">
    <location>
        <begin position="231"/>
        <end position="240"/>
    </location>
</feature>
<feature type="compositionally biased region" description="Basic and acidic residues" evidence="1">
    <location>
        <begin position="185"/>
        <end position="197"/>
    </location>
</feature>
<accession>A0A439DA82</accession>
<feature type="compositionally biased region" description="Polar residues" evidence="1">
    <location>
        <begin position="323"/>
        <end position="364"/>
    </location>
</feature>
<feature type="compositionally biased region" description="Basic and acidic residues" evidence="1">
    <location>
        <begin position="721"/>
        <end position="744"/>
    </location>
</feature>
<feature type="compositionally biased region" description="Acidic residues" evidence="1">
    <location>
        <begin position="461"/>
        <end position="471"/>
    </location>
</feature>
<protein>
    <recommendedName>
        <fullName evidence="4">Altered inheritance of mitochondria protein 21</fullName>
    </recommendedName>
</protein>
<dbReference type="Pfam" id="PF11489">
    <property type="entry name" value="Aim21"/>
    <property type="match status" value="1"/>
</dbReference>
<feature type="compositionally biased region" description="Polar residues" evidence="1">
    <location>
        <begin position="604"/>
        <end position="619"/>
    </location>
</feature>
<comment type="caution">
    <text evidence="2">The sequence shown here is derived from an EMBL/GenBank/DDBJ whole genome shotgun (WGS) entry which is preliminary data.</text>
</comment>
<feature type="region of interest" description="Disordered" evidence="1">
    <location>
        <begin position="713"/>
        <end position="778"/>
    </location>
</feature>
<feature type="compositionally biased region" description="Basic and acidic residues" evidence="1">
    <location>
        <begin position="970"/>
        <end position="990"/>
    </location>
</feature>
<dbReference type="STRING" id="363999.A0A439DA82"/>
<dbReference type="InterPro" id="IPR021582">
    <property type="entry name" value="Aim21"/>
</dbReference>
<feature type="compositionally biased region" description="Basic and acidic residues" evidence="1">
    <location>
        <begin position="472"/>
        <end position="492"/>
    </location>
</feature>
<evidence type="ECO:0000313" key="2">
    <source>
        <dbReference type="EMBL" id="RWA11314.1"/>
    </source>
</evidence>
<evidence type="ECO:0008006" key="4">
    <source>
        <dbReference type="Google" id="ProtNLM"/>
    </source>
</evidence>
<sequence length="990" mass="108003">MSAAAMSSPPIIPPRPTRSQEKGNGTTPPIPARPAKRFNRSISPNPDRFAPSPLNESPFNHKSKRNSQSFLGEELDRATSVDMPGVGEEGREYAAAIEELGSSSPEAHRSSSPEQTRIVGEDLKLHAPKPTVPAASAKQRVAAVTRTDSDRAAAFGIGRPSSEEPLHSGARSLKKKASTTSQLSHHSELHTDDEHGIPEIGQRVPMLSYAGDVQAPSPAPPRASSVDSTKSGRHHTRRTSSRSGFHDLPPGSYGLHGHGVESTDKLEKAYYEKHPEIYRKEHYQPLHDRARDYSMSRENLNRIVRDTASRGVGFGTSEYVGTPSEQVGFQASDEYTSRISSPQPSSAVPNTESVQSPVKSNSSGPEDEKRNSIIHVDDDSQYKGFAKYGEEGPAEGHGAHNDGTWPILAADEVAKDPSPYDLQPAVPPNRRGSEEARSRPSSRPASVVSAPPPEVHSTPLEDVEEYEPLFPEDERGDQKPKTAAEKLKEYRQRFPSQDIWEDAPNSVHSTAEVSTPELIDTRPKSRAASVDLPPRDAETPAQAFARRQEELAEKEAITPDSFLNRQQRPKPYVEHQPHLTKEVHSRPNMAQRFPSRDVWEDTPDSLQFTTTVSGPQSAEDSAGDEGAKLSAPANRPTVPVRPPKKQGSGDDGSSKPIIPNRPKPQIPVRPVKSVVDPKQPDGTVKQKPAVPARPVGGKIAALQAGFMSDLNNRLRLGPQVPKKDVPAPEEAHEEKKAPLADARKGRARGPQRRAPTKSHDAGSGVEKSVPPPVSNGHTVLSFSMTRTLWSIDEEGTVMVDNFGAEKSGKSESTVKEVEPEESEIPEAKLEESKPGQPQTEEAEPAETKSREIKIEDASERKEPEKTKPEQPEAEQPKAEEQKVEEPTTEDLKVEEAKIEEPKVEGSKAEEAKVEETKAEDASEQKEPDKTTGESEITATEDKPSESQDTVEETKPLVTNTAGESILTETINKDEEGSEVKEVKEANEVIS</sequence>
<feature type="region of interest" description="Disordered" evidence="1">
    <location>
        <begin position="1"/>
        <end position="87"/>
    </location>
</feature>
<feature type="compositionally biased region" description="Basic and acidic residues" evidence="1">
    <location>
        <begin position="571"/>
        <end position="585"/>
    </location>
</feature>
<feature type="compositionally biased region" description="Basic and acidic residues" evidence="1">
    <location>
        <begin position="806"/>
        <end position="817"/>
    </location>
</feature>
<name>A0A439DA82_9PEZI</name>
<feature type="compositionally biased region" description="Basic and acidic residues" evidence="1">
    <location>
        <begin position="366"/>
        <end position="381"/>
    </location>
</feature>
<dbReference type="AlphaFoldDB" id="A0A439DA82"/>
<dbReference type="EMBL" id="RYZI01000083">
    <property type="protein sequence ID" value="RWA11314.1"/>
    <property type="molecule type" value="Genomic_DNA"/>
</dbReference>
<reference evidence="2 3" key="1">
    <citation type="submission" date="2018-12" db="EMBL/GenBank/DDBJ databases">
        <title>Draft genome sequence of Xylaria grammica IHI A82.</title>
        <authorList>
            <person name="Buettner E."/>
            <person name="Kellner H."/>
        </authorList>
    </citation>
    <scope>NUCLEOTIDE SEQUENCE [LARGE SCALE GENOMIC DNA]</scope>
    <source>
        <strain evidence="2 3">IHI A82</strain>
    </source>
</reference>
<evidence type="ECO:0000313" key="3">
    <source>
        <dbReference type="Proteomes" id="UP000286045"/>
    </source>
</evidence>
<proteinExistence type="predicted"/>
<keyword evidence="3" id="KW-1185">Reference proteome</keyword>
<evidence type="ECO:0000256" key="1">
    <source>
        <dbReference type="SAM" id="MobiDB-lite"/>
    </source>
</evidence>
<gene>
    <name evidence="2" type="ORF">EKO27_g3761</name>
</gene>
<feature type="region of interest" description="Disordered" evidence="1">
    <location>
        <begin position="800"/>
        <end position="990"/>
    </location>
</feature>
<feature type="compositionally biased region" description="Polar residues" evidence="1">
    <location>
        <begin position="54"/>
        <end position="70"/>
    </location>
</feature>
<feature type="compositionally biased region" description="Polar residues" evidence="1">
    <location>
        <begin position="956"/>
        <end position="969"/>
    </location>
</feature>
<feature type="region of interest" description="Disordered" evidence="1">
    <location>
        <begin position="308"/>
        <end position="692"/>
    </location>
</feature>
<feature type="compositionally biased region" description="Low complexity" evidence="1">
    <location>
        <begin position="439"/>
        <end position="449"/>
    </location>
</feature>
<dbReference type="Proteomes" id="UP000286045">
    <property type="component" value="Unassembled WGS sequence"/>
</dbReference>
<feature type="compositionally biased region" description="Basic and acidic residues" evidence="1">
    <location>
        <begin position="845"/>
        <end position="932"/>
    </location>
</feature>
<feature type="region of interest" description="Disordered" evidence="1">
    <location>
        <begin position="126"/>
        <end position="260"/>
    </location>
</feature>
<feature type="compositionally biased region" description="Basic and acidic residues" evidence="1">
    <location>
        <begin position="546"/>
        <end position="557"/>
    </location>
</feature>